<dbReference type="EMBL" id="BPLR01002889">
    <property type="protein sequence ID" value="GIX79000.1"/>
    <property type="molecule type" value="Genomic_DNA"/>
</dbReference>
<reference evidence="2 3" key="1">
    <citation type="submission" date="2021-06" db="EMBL/GenBank/DDBJ databases">
        <title>Caerostris extrusa draft genome.</title>
        <authorList>
            <person name="Kono N."/>
            <person name="Arakawa K."/>
        </authorList>
    </citation>
    <scope>NUCLEOTIDE SEQUENCE [LARGE SCALE GENOMIC DNA]</scope>
</reference>
<gene>
    <name evidence="2" type="ORF">CEXT_255621</name>
</gene>
<feature type="compositionally biased region" description="Basic and acidic residues" evidence="1">
    <location>
        <begin position="134"/>
        <end position="147"/>
    </location>
</feature>
<feature type="compositionally biased region" description="Basic residues" evidence="1">
    <location>
        <begin position="18"/>
        <end position="28"/>
    </location>
</feature>
<dbReference type="Proteomes" id="UP001054945">
    <property type="component" value="Unassembled WGS sequence"/>
</dbReference>
<organism evidence="2 3">
    <name type="scientific">Caerostris extrusa</name>
    <name type="common">Bark spider</name>
    <name type="synonym">Caerostris bankana</name>
    <dbReference type="NCBI Taxonomy" id="172846"/>
    <lineage>
        <taxon>Eukaryota</taxon>
        <taxon>Metazoa</taxon>
        <taxon>Ecdysozoa</taxon>
        <taxon>Arthropoda</taxon>
        <taxon>Chelicerata</taxon>
        <taxon>Arachnida</taxon>
        <taxon>Araneae</taxon>
        <taxon>Araneomorphae</taxon>
        <taxon>Entelegynae</taxon>
        <taxon>Araneoidea</taxon>
        <taxon>Araneidae</taxon>
        <taxon>Caerostris</taxon>
    </lineage>
</organism>
<feature type="compositionally biased region" description="Basic residues" evidence="1">
    <location>
        <begin position="157"/>
        <end position="166"/>
    </location>
</feature>
<feature type="region of interest" description="Disordered" evidence="1">
    <location>
        <begin position="1"/>
        <end position="28"/>
    </location>
</feature>
<keyword evidence="3" id="KW-1185">Reference proteome</keyword>
<name>A0AAV4N2G7_CAEEX</name>
<evidence type="ECO:0000256" key="1">
    <source>
        <dbReference type="SAM" id="MobiDB-lite"/>
    </source>
</evidence>
<evidence type="ECO:0000313" key="2">
    <source>
        <dbReference type="EMBL" id="GIX79000.1"/>
    </source>
</evidence>
<feature type="compositionally biased region" description="Low complexity" evidence="1">
    <location>
        <begin position="84"/>
        <end position="93"/>
    </location>
</feature>
<accession>A0AAV4N2G7</accession>
<evidence type="ECO:0000313" key="3">
    <source>
        <dbReference type="Proteomes" id="UP001054945"/>
    </source>
</evidence>
<feature type="compositionally biased region" description="Polar residues" evidence="1">
    <location>
        <begin position="112"/>
        <end position="128"/>
    </location>
</feature>
<sequence length="220" mass="25510">MSPTSSLDAATPQTTRGPNRRKKINKNKKERRWIEFRDLSCLHPREDVRIILDGYKRKNNPINWTHNARNEMSATLYLSSFYNSKKPNSSSSPQTTCATTPNKKNHAEDSWKNSPNQTYCRNQNQPGTSHKRDRKEGGKEGREERRHQGGRCFPRCKGSKKTKKMSPPKFAWFSPAGRRTTILAQNPARIKLIVDLWSAFMTLCRQVDLWCKGYTAWGYF</sequence>
<feature type="region of interest" description="Disordered" evidence="1">
    <location>
        <begin position="84"/>
        <end position="168"/>
    </location>
</feature>
<proteinExistence type="predicted"/>
<protein>
    <submittedName>
        <fullName evidence="2">Uncharacterized protein</fullName>
    </submittedName>
</protein>
<comment type="caution">
    <text evidence="2">The sequence shown here is derived from an EMBL/GenBank/DDBJ whole genome shotgun (WGS) entry which is preliminary data.</text>
</comment>
<feature type="compositionally biased region" description="Polar residues" evidence="1">
    <location>
        <begin position="1"/>
        <end position="15"/>
    </location>
</feature>
<dbReference type="AlphaFoldDB" id="A0AAV4N2G7"/>